<accession>A0A248K0Q3</accession>
<evidence type="ECO:0000313" key="8">
    <source>
        <dbReference type="Proteomes" id="UP000197153"/>
    </source>
</evidence>
<dbReference type="SFLD" id="SFLDS00029">
    <property type="entry name" value="Radical_SAM"/>
    <property type="match status" value="1"/>
</dbReference>
<dbReference type="Proteomes" id="UP000197153">
    <property type="component" value="Chromosome 3"/>
</dbReference>
<dbReference type="PANTHER" id="PTHR11228">
    <property type="entry name" value="RADICAL SAM DOMAIN PROTEIN"/>
    <property type="match status" value="1"/>
</dbReference>
<keyword evidence="3" id="KW-0479">Metal-binding</keyword>
<comment type="cofactor">
    <cofactor evidence="1">
        <name>[4Fe-4S] cluster</name>
        <dbReference type="ChEBI" id="CHEBI:49883"/>
    </cofactor>
</comment>
<dbReference type="GO" id="GO:0051536">
    <property type="term" value="F:iron-sulfur cluster binding"/>
    <property type="evidence" value="ECO:0007669"/>
    <property type="project" value="UniProtKB-KW"/>
</dbReference>
<protein>
    <recommendedName>
        <fullName evidence="6">Radical SAM core domain-containing protein</fullName>
    </recommendedName>
</protein>
<proteinExistence type="predicted"/>
<dbReference type="RefSeq" id="WP_088874984.1">
    <property type="nucleotide sequence ID" value="NZ_CP022112.1"/>
</dbReference>
<keyword evidence="5" id="KW-0411">Iron-sulfur</keyword>
<dbReference type="Gene3D" id="3.20.20.70">
    <property type="entry name" value="Aldolase class I"/>
    <property type="match status" value="1"/>
</dbReference>
<dbReference type="PANTHER" id="PTHR11228:SF34">
    <property type="entry name" value="TUNGSTEN-CONTAINING ALDEHYDE FERREDOXIN OXIDOREDUCTASE COFACTOR MODIFYING PROTEIN"/>
    <property type="match status" value="1"/>
</dbReference>
<dbReference type="AlphaFoldDB" id="A0A248K0Q3"/>
<dbReference type="GO" id="GO:0003824">
    <property type="term" value="F:catalytic activity"/>
    <property type="evidence" value="ECO:0007669"/>
    <property type="project" value="InterPro"/>
</dbReference>
<keyword evidence="8" id="KW-1185">Reference proteome</keyword>
<keyword evidence="2" id="KW-0949">S-adenosyl-L-methionine</keyword>
<name>A0A248K0Q3_9PROT</name>
<dbReference type="CDD" id="cd01335">
    <property type="entry name" value="Radical_SAM"/>
    <property type="match status" value="1"/>
</dbReference>
<dbReference type="PROSITE" id="PS51918">
    <property type="entry name" value="RADICAL_SAM"/>
    <property type="match status" value="1"/>
</dbReference>
<evidence type="ECO:0000256" key="5">
    <source>
        <dbReference type="ARBA" id="ARBA00023014"/>
    </source>
</evidence>
<evidence type="ECO:0000256" key="2">
    <source>
        <dbReference type="ARBA" id="ARBA00022691"/>
    </source>
</evidence>
<dbReference type="InterPro" id="IPR050377">
    <property type="entry name" value="Radical_SAM_PqqE_MftC-like"/>
</dbReference>
<evidence type="ECO:0000256" key="4">
    <source>
        <dbReference type="ARBA" id="ARBA00023004"/>
    </source>
</evidence>
<dbReference type="EMBL" id="CP022112">
    <property type="protein sequence ID" value="ASG24563.1"/>
    <property type="molecule type" value="Genomic_DNA"/>
</dbReference>
<sequence>MVLIWYTSGHDILPAWGSTGRPCMTINGRRCTLFKPLHDQSDQIHPIWLWLDPTTRCNLSCRLCYTKQSHGKLDLEPDDLEQVLIKLATSSAMKVKGIHLNWRGEPLMNPYFAELLAITRRLLPHSPLQWHTNGTLLTPKRVKEILAVPYSHTIYVSIDGGNQASHDLNRGEGSFQKTMRGLRTLLDLRGRDHGHVRVGVYQIDLNEPLEDYDSEFLELVARVDNHVKVTPLLPGGAHHKIRELDDLESDEALHRRMSQDINPSLPVPTGACFWAGHTLCMAPDGETSICVISHGAQGVVGNLMTETAETVVGRAVDFRRRMAEDGRQSILLCAGCRKPEGEIHAKHTAALRRADGREPARQYA</sequence>
<reference evidence="7 8" key="1">
    <citation type="submission" date="2017-06" db="EMBL/GenBank/DDBJ databases">
        <title>Complete genome sequence of Nitrospirillum amazonense strain CBAmC, an endophytic nitrogen-fixing and plant growth-promoting bacterium, isolated from sugarcane.</title>
        <authorList>
            <person name="Schwab S."/>
            <person name="dos Santos Teixeira K.R."/>
            <person name="Simoes Araujo J.L."/>
            <person name="Soares Vidal M."/>
            <person name="Borges de Freitas H.R."/>
            <person name="Rivello Crivelaro A.L."/>
            <person name="Bueno de Camargo Nunes A."/>
            <person name="dos Santos C.M."/>
            <person name="Palmeira da Silva Rosa D."/>
            <person name="da Silva Padilha D."/>
            <person name="da Silva E."/>
            <person name="Araujo Terra L."/>
            <person name="Soares Mendes V."/>
            <person name="Farinelli L."/>
            <person name="Magalhaes Cruz L."/>
            <person name="Baldani J.I."/>
        </authorList>
    </citation>
    <scope>NUCLEOTIDE SEQUENCE [LARGE SCALE GENOMIC DNA]</scope>
    <source>
        <strain evidence="7 8">CBAmC</strain>
    </source>
</reference>
<gene>
    <name evidence="7" type="ORF">Y958_27255</name>
</gene>
<evidence type="ECO:0000313" key="7">
    <source>
        <dbReference type="EMBL" id="ASG24563.1"/>
    </source>
</evidence>
<dbReference type="KEGG" id="nao:Y958_27255"/>
<evidence type="ECO:0000256" key="1">
    <source>
        <dbReference type="ARBA" id="ARBA00001966"/>
    </source>
</evidence>
<dbReference type="InterPro" id="IPR058240">
    <property type="entry name" value="rSAM_sf"/>
</dbReference>
<feature type="domain" description="Radical SAM core" evidence="6">
    <location>
        <begin position="43"/>
        <end position="264"/>
    </location>
</feature>
<dbReference type="InterPro" id="IPR013785">
    <property type="entry name" value="Aldolase_TIM"/>
</dbReference>
<dbReference type="GO" id="GO:0046872">
    <property type="term" value="F:metal ion binding"/>
    <property type="evidence" value="ECO:0007669"/>
    <property type="project" value="UniProtKB-KW"/>
</dbReference>
<evidence type="ECO:0000259" key="6">
    <source>
        <dbReference type="PROSITE" id="PS51918"/>
    </source>
</evidence>
<dbReference type="InterPro" id="IPR007197">
    <property type="entry name" value="rSAM"/>
</dbReference>
<dbReference type="SUPFAM" id="SSF102114">
    <property type="entry name" value="Radical SAM enzymes"/>
    <property type="match status" value="1"/>
</dbReference>
<dbReference type="Pfam" id="PF04055">
    <property type="entry name" value="Radical_SAM"/>
    <property type="match status" value="1"/>
</dbReference>
<organism evidence="7 8">
    <name type="scientific">Nitrospirillum viridazoti CBAmc</name>
    <dbReference type="NCBI Taxonomy" id="1441467"/>
    <lineage>
        <taxon>Bacteria</taxon>
        <taxon>Pseudomonadati</taxon>
        <taxon>Pseudomonadota</taxon>
        <taxon>Alphaproteobacteria</taxon>
        <taxon>Rhodospirillales</taxon>
        <taxon>Azospirillaceae</taxon>
        <taxon>Nitrospirillum</taxon>
        <taxon>Nitrospirillum viridazoti</taxon>
    </lineage>
</organism>
<keyword evidence="4" id="KW-0408">Iron</keyword>
<dbReference type="SFLD" id="SFLDG01067">
    <property type="entry name" value="SPASM/twitch_domain_containing"/>
    <property type="match status" value="1"/>
</dbReference>
<evidence type="ECO:0000256" key="3">
    <source>
        <dbReference type="ARBA" id="ARBA00022723"/>
    </source>
</evidence>